<gene>
    <name evidence="1" type="ORF">CLCY_17c00020</name>
</gene>
<proteinExistence type="predicted"/>
<dbReference type="Proteomes" id="UP000036756">
    <property type="component" value="Unassembled WGS sequence"/>
</dbReference>
<name>A0A0J8DDK2_CLOCY</name>
<organism evidence="1 2">
    <name type="scientific">Clostridium cylindrosporum DSM 605</name>
    <dbReference type="NCBI Taxonomy" id="1121307"/>
    <lineage>
        <taxon>Bacteria</taxon>
        <taxon>Bacillati</taxon>
        <taxon>Bacillota</taxon>
        <taxon>Clostridia</taxon>
        <taxon>Eubacteriales</taxon>
        <taxon>Clostridiaceae</taxon>
        <taxon>Clostridium</taxon>
    </lineage>
</organism>
<dbReference type="EMBL" id="LFVU01000023">
    <property type="protein sequence ID" value="KMT22308.1"/>
    <property type="molecule type" value="Genomic_DNA"/>
</dbReference>
<dbReference type="AlphaFoldDB" id="A0A0J8DDK2"/>
<evidence type="ECO:0000313" key="1">
    <source>
        <dbReference type="EMBL" id="KMT22308.1"/>
    </source>
</evidence>
<dbReference type="PATRIC" id="fig|1121307.3.peg.328"/>
<reference evidence="1 2" key="1">
    <citation type="submission" date="2015-06" db="EMBL/GenBank/DDBJ databases">
        <title>Draft genome sequence of the purine-degrading Clostridium cylindrosporum HC-1 (DSM 605).</title>
        <authorList>
            <person name="Poehlein A."/>
            <person name="Schiel-Bengelsdorf B."/>
            <person name="Bengelsdorf F."/>
            <person name="Daniel R."/>
            <person name="Duerre P."/>
        </authorList>
    </citation>
    <scope>NUCLEOTIDE SEQUENCE [LARGE SCALE GENOMIC DNA]</scope>
    <source>
        <strain evidence="1 2">DSM 605</strain>
    </source>
</reference>
<protein>
    <submittedName>
        <fullName evidence="1">Uncharacterized protein</fullName>
    </submittedName>
</protein>
<dbReference type="RefSeq" id="WP_048570125.1">
    <property type="nucleotide sequence ID" value="NZ_LFVU01000023.1"/>
</dbReference>
<comment type="caution">
    <text evidence="1">The sequence shown here is derived from an EMBL/GenBank/DDBJ whole genome shotgun (WGS) entry which is preliminary data.</text>
</comment>
<sequence>MNGEVLWNSIISKLSSSGDELQTKTGLWFKVQFKRDKLYVEGATNHTPSSKLSMKRSISKKDFLFVCLYYNRWVDNEIGIRNEVTRKSRNTAYIFALIEKFK</sequence>
<keyword evidence="2" id="KW-1185">Reference proteome</keyword>
<accession>A0A0J8DDK2</accession>
<evidence type="ECO:0000313" key="2">
    <source>
        <dbReference type="Proteomes" id="UP000036756"/>
    </source>
</evidence>
<dbReference type="STRING" id="1121307.CLCY_17c00020"/>
<dbReference type="OrthoDB" id="2679147at2"/>